<accession>A0ABP8RD75</accession>
<protein>
    <recommendedName>
        <fullName evidence="4">Anti-sigma-D factor RsdA-like protein</fullName>
    </recommendedName>
</protein>
<name>A0ABP8RD75_9PSEU</name>
<feature type="compositionally biased region" description="Basic and acidic residues" evidence="1">
    <location>
        <begin position="223"/>
        <end position="257"/>
    </location>
</feature>
<organism evidence="2 3">
    <name type="scientific">Pseudonocardia xishanensis</name>
    <dbReference type="NCBI Taxonomy" id="630995"/>
    <lineage>
        <taxon>Bacteria</taxon>
        <taxon>Bacillati</taxon>
        <taxon>Actinomycetota</taxon>
        <taxon>Actinomycetes</taxon>
        <taxon>Pseudonocardiales</taxon>
        <taxon>Pseudonocardiaceae</taxon>
        <taxon>Pseudonocardia</taxon>
    </lineage>
</organism>
<dbReference type="Proteomes" id="UP001501598">
    <property type="component" value="Unassembled WGS sequence"/>
</dbReference>
<evidence type="ECO:0008006" key="4">
    <source>
        <dbReference type="Google" id="ProtNLM"/>
    </source>
</evidence>
<gene>
    <name evidence="2" type="ORF">GCM10023175_01720</name>
</gene>
<feature type="compositionally biased region" description="Low complexity" evidence="1">
    <location>
        <begin position="382"/>
        <end position="394"/>
    </location>
</feature>
<feature type="compositionally biased region" description="Low complexity" evidence="1">
    <location>
        <begin position="277"/>
        <end position="290"/>
    </location>
</feature>
<keyword evidence="3" id="KW-1185">Reference proteome</keyword>
<feature type="compositionally biased region" description="Basic and acidic residues" evidence="1">
    <location>
        <begin position="266"/>
        <end position="276"/>
    </location>
</feature>
<evidence type="ECO:0000313" key="3">
    <source>
        <dbReference type="Proteomes" id="UP001501598"/>
    </source>
</evidence>
<feature type="region of interest" description="Disordered" evidence="1">
    <location>
        <begin position="170"/>
        <end position="485"/>
    </location>
</feature>
<feature type="compositionally biased region" description="Basic and acidic residues" evidence="1">
    <location>
        <begin position="291"/>
        <end position="306"/>
    </location>
</feature>
<sequence length="485" mass="51884">MERPPLDLSAVLADDALLDALGRDTDAEILARHSGDPLVEALLEWRSTGVPPVVRRPCPRGRLPAVAPPAPSAGAERRRPRLPVAGAVASLVACLVGVGLVVGPPDAGRPARSSVEAARVVDERLALAAAELATGDRLTARTQLELAEQVLRTVRPEDGRAVLEARRSALERATKDDPPAAPPRPAAHREGGGRSSAPPVAPEPGPAVRNTGAAETVQRTPHRAPEPTADRHVEDRPADHRADDRLTDHPADRHTETQRVQPQRVEPQRAEARHPDAQQADAQYPDAQYNDVHRDARRGDAERGDAPSHAQHGDAQGSGAQAVGSRRAEDRRAEDRTDDRSTDDHRSDDHRSDDHRSDDHRSGGKHANDPTDAARPADRDPGPAADPAPTHSTPPTDPTPVGRPRSRPAARHDDTPSEQRQRSAEHPDRTQDGIGPFEWGRTEAATPDRSAGLYGRNPEMGHTSTVEPGSGVPGTAPHQGGVDHE</sequence>
<comment type="caution">
    <text evidence="2">The sequence shown here is derived from an EMBL/GenBank/DDBJ whole genome shotgun (WGS) entry which is preliminary data.</text>
</comment>
<proteinExistence type="predicted"/>
<evidence type="ECO:0000313" key="2">
    <source>
        <dbReference type="EMBL" id="GAA4535733.1"/>
    </source>
</evidence>
<evidence type="ECO:0000256" key="1">
    <source>
        <dbReference type="SAM" id="MobiDB-lite"/>
    </source>
</evidence>
<reference evidence="3" key="1">
    <citation type="journal article" date="2019" name="Int. J. Syst. Evol. Microbiol.">
        <title>The Global Catalogue of Microorganisms (GCM) 10K type strain sequencing project: providing services to taxonomists for standard genome sequencing and annotation.</title>
        <authorList>
            <consortium name="The Broad Institute Genomics Platform"/>
            <consortium name="The Broad Institute Genome Sequencing Center for Infectious Disease"/>
            <person name="Wu L."/>
            <person name="Ma J."/>
        </authorList>
    </citation>
    <scope>NUCLEOTIDE SEQUENCE [LARGE SCALE GENOMIC DNA]</scope>
    <source>
        <strain evidence="3">JCM 17906</strain>
    </source>
</reference>
<feature type="compositionally biased region" description="Basic and acidic residues" evidence="1">
    <location>
        <begin position="410"/>
        <end position="431"/>
    </location>
</feature>
<feature type="compositionally biased region" description="Basic and acidic residues" evidence="1">
    <location>
        <begin position="326"/>
        <end position="369"/>
    </location>
</feature>
<dbReference type="RefSeq" id="WP_345411670.1">
    <property type="nucleotide sequence ID" value="NZ_BAABGT010000003.1"/>
</dbReference>
<dbReference type="EMBL" id="BAABGT010000003">
    <property type="protein sequence ID" value="GAA4535733.1"/>
    <property type="molecule type" value="Genomic_DNA"/>
</dbReference>